<reference evidence="2 3" key="1">
    <citation type="submission" date="2019-05" db="EMBL/GenBank/DDBJ databases">
        <title>We sequenced the genome of Paenibacillus hemerocallicola KCTC 33185 for further insight into its adaptation and study the phylogeny of Paenibacillus.</title>
        <authorList>
            <person name="Narsing Rao M.P."/>
        </authorList>
    </citation>
    <scope>NUCLEOTIDE SEQUENCE [LARGE SCALE GENOMIC DNA]</scope>
    <source>
        <strain evidence="2 3">KCTC 33185</strain>
    </source>
</reference>
<dbReference type="Pfam" id="PF04307">
    <property type="entry name" value="YdjM"/>
    <property type="match status" value="1"/>
</dbReference>
<dbReference type="PANTHER" id="PTHR40031">
    <property type="entry name" value="HYPOTHETICAL MEMBRANE SPANNING PROTEIN"/>
    <property type="match status" value="1"/>
</dbReference>
<proteinExistence type="predicted"/>
<feature type="transmembrane region" description="Helical" evidence="1">
    <location>
        <begin position="128"/>
        <end position="154"/>
    </location>
</feature>
<feature type="transmembrane region" description="Helical" evidence="1">
    <location>
        <begin position="93"/>
        <end position="116"/>
    </location>
</feature>
<keyword evidence="3" id="KW-1185">Reference proteome</keyword>
<evidence type="ECO:0000313" key="2">
    <source>
        <dbReference type="EMBL" id="TNJ61887.1"/>
    </source>
</evidence>
<feature type="transmembrane region" description="Helical" evidence="1">
    <location>
        <begin position="69"/>
        <end position="87"/>
    </location>
</feature>
<gene>
    <name evidence="2" type="ORF">FE784_33495</name>
</gene>
<comment type="caution">
    <text evidence="2">The sequence shown here is derived from an EMBL/GenBank/DDBJ whole genome shotgun (WGS) entry which is preliminary data.</text>
</comment>
<evidence type="ECO:0000256" key="1">
    <source>
        <dbReference type="SAM" id="Phobius"/>
    </source>
</evidence>
<dbReference type="AlphaFoldDB" id="A0A5C4T0X4"/>
<dbReference type="GO" id="GO:0016787">
    <property type="term" value="F:hydrolase activity"/>
    <property type="evidence" value="ECO:0007669"/>
    <property type="project" value="UniProtKB-KW"/>
</dbReference>
<organism evidence="2 3">
    <name type="scientific">Paenibacillus hemerocallicola</name>
    <dbReference type="NCBI Taxonomy" id="1172614"/>
    <lineage>
        <taxon>Bacteria</taxon>
        <taxon>Bacillati</taxon>
        <taxon>Bacillota</taxon>
        <taxon>Bacilli</taxon>
        <taxon>Bacillales</taxon>
        <taxon>Paenibacillaceae</taxon>
        <taxon>Paenibacillus</taxon>
    </lineage>
</organism>
<keyword evidence="2" id="KW-0378">Hydrolase</keyword>
<feature type="transmembrane region" description="Helical" evidence="1">
    <location>
        <begin position="160"/>
        <end position="179"/>
    </location>
</feature>
<dbReference type="InterPro" id="IPR053170">
    <property type="entry name" value="Transcription_regulator"/>
</dbReference>
<dbReference type="PANTHER" id="PTHR40031:SF1">
    <property type="entry name" value="MEMBRANE-BOUND METAL-DEPENDENT HYDROLASE"/>
    <property type="match status" value="1"/>
</dbReference>
<dbReference type="EMBL" id="VDCQ01000070">
    <property type="protein sequence ID" value="TNJ61887.1"/>
    <property type="molecule type" value="Genomic_DNA"/>
</dbReference>
<dbReference type="OrthoDB" id="110250at2"/>
<evidence type="ECO:0000313" key="3">
    <source>
        <dbReference type="Proteomes" id="UP000307943"/>
    </source>
</evidence>
<keyword evidence="1" id="KW-0812">Transmembrane</keyword>
<dbReference type="InterPro" id="IPR007404">
    <property type="entry name" value="YdjM-like"/>
</dbReference>
<dbReference type="RefSeq" id="WP_139606605.1">
    <property type="nucleotide sequence ID" value="NZ_VDCQ01000070.1"/>
</dbReference>
<name>A0A5C4T0X4_9BACL</name>
<accession>A0A5C4T0X4</accession>
<dbReference type="Proteomes" id="UP000307943">
    <property type="component" value="Unassembled WGS sequence"/>
</dbReference>
<protein>
    <submittedName>
        <fullName evidence="2">Metal-dependent hydrolase</fullName>
    </submittedName>
</protein>
<keyword evidence="1" id="KW-1133">Transmembrane helix</keyword>
<sequence>MDTGSHLTMGLTLAGLAYLDPAVAHNPDLAQAVLIGTIVGSNAPDFDSVFRLRGFSFYIRYHRGITHSIPALFIWPALLSSLLYFAYPSAGGWLHLYLWSFIATVLHVFLDLLNVYGVQCMRPVHKKWLHLDILTIFEPFLFVVHAFGLVLWLAMGYDPAAVFSWVYALSFGYIGLRAGHHCILLRQVKRFMGVEGIYHVLPDVIGYKWSFVVETESSFYTGKIVFGDITVEQQYAKQEKNEVVQATMATDGVRAFLAFAQRVHVSWTERLDGYEVVWSEVRFWYDRKLPFGVVVRLNRDLQVVDTNLGWRKKAWSPPYV</sequence>
<keyword evidence="1" id="KW-0472">Membrane</keyword>